<proteinExistence type="predicted"/>
<dbReference type="Proteomes" id="UP000184196">
    <property type="component" value="Unassembled WGS sequence"/>
</dbReference>
<reference evidence="2" key="1">
    <citation type="submission" date="2016-11" db="EMBL/GenBank/DDBJ databases">
        <authorList>
            <person name="Varghese N."/>
            <person name="Submissions S."/>
        </authorList>
    </citation>
    <scope>NUCLEOTIDE SEQUENCE [LARGE SCALE GENOMIC DNA]</scope>
    <source>
        <strain evidence="2">DSM 11792</strain>
    </source>
</reference>
<dbReference type="RefSeq" id="WP_073164701.1">
    <property type="nucleotide sequence ID" value="NZ_FQUW01000015.1"/>
</dbReference>
<dbReference type="EMBL" id="FQUW01000015">
    <property type="protein sequence ID" value="SHF12110.1"/>
    <property type="molecule type" value="Genomic_DNA"/>
</dbReference>
<evidence type="ECO:0008006" key="3">
    <source>
        <dbReference type="Google" id="ProtNLM"/>
    </source>
</evidence>
<accession>A0A1M4Z277</accession>
<protein>
    <recommendedName>
        <fullName evidence="3">Zinc-ribbon domain-containing protein</fullName>
    </recommendedName>
</protein>
<name>A0A1M4Z277_9FIRM</name>
<evidence type="ECO:0000313" key="1">
    <source>
        <dbReference type="EMBL" id="SHF12110.1"/>
    </source>
</evidence>
<keyword evidence="2" id="KW-1185">Reference proteome</keyword>
<dbReference type="OrthoDB" id="1807261at2"/>
<evidence type="ECO:0000313" key="2">
    <source>
        <dbReference type="Proteomes" id="UP000184196"/>
    </source>
</evidence>
<sequence>MEIFQKIGETAKGLSDKAREVTRRSGEFIEATRLKFELSRLEKELENNFLSLGELVYRRFKGEANLDEDIEHLCESTRKIETDMLTIQEQIDRLQPRPLVCPQCKIELPAGGKFCSYCGRQVAAE</sequence>
<dbReference type="AlphaFoldDB" id="A0A1M4Z277"/>
<gene>
    <name evidence="1" type="ORF">SAMN02745218_01507</name>
</gene>
<organism evidence="1 2">
    <name type="scientific">Desulfofundulus australicus DSM 11792</name>
    <dbReference type="NCBI Taxonomy" id="1121425"/>
    <lineage>
        <taxon>Bacteria</taxon>
        <taxon>Bacillati</taxon>
        <taxon>Bacillota</taxon>
        <taxon>Clostridia</taxon>
        <taxon>Eubacteriales</taxon>
        <taxon>Peptococcaceae</taxon>
        <taxon>Desulfofundulus</taxon>
    </lineage>
</organism>